<dbReference type="EMBL" id="LAYC01000001">
    <property type="protein sequence ID" value="KYK59575.1"/>
    <property type="molecule type" value="Genomic_DNA"/>
</dbReference>
<feature type="region of interest" description="Disordered" evidence="1">
    <location>
        <begin position="262"/>
        <end position="285"/>
    </location>
</feature>
<proteinExistence type="predicted"/>
<accession>A0A151GR32</accession>
<dbReference type="Proteomes" id="UP000076580">
    <property type="component" value="Chromosome 01"/>
</dbReference>
<name>A0A151GR32_DRECN</name>
<organism evidence="2 3">
    <name type="scientific">Drechmeria coniospora</name>
    <name type="common">Nematophagous fungus</name>
    <name type="synonym">Meria coniospora</name>
    <dbReference type="NCBI Taxonomy" id="98403"/>
    <lineage>
        <taxon>Eukaryota</taxon>
        <taxon>Fungi</taxon>
        <taxon>Dikarya</taxon>
        <taxon>Ascomycota</taxon>
        <taxon>Pezizomycotina</taxon>
        <taxon>Sordariomycetes</taxon>
        <taxon>Hypocreomycetidae</taxon>
        <taxon>Hypocreales</taxon>
        <taxon>Ophiocordycipitaceae</taxon>
        <taxon>Drechmeria</taxon>
    </lineage>
</organism>
<evidence type="ECO:0000313" key="3">
    <source>
        <dbReference type="Proteomes" id="UP000076580"/>
    </source>
</evidence>
<dbReference type="GeneID" id="63713350"/>
<protein>
    <submittedName>
        <fullName evidence="2">Uncharacterized protein</fullName>
    </submittedName>
</protein>
<dbReference type="RefSeq" id="XP_040658927.1">
    <property type="nucleotide sequence ID" value="XM_040798044.1"/>
</dbReference>
<comment type="caution">
    <text evidence="2">The sequence shown here is derived from an EMBL/GenBank/DDBJ whole genome shotgun (WGS) entry which is preliminary data.</text>
</comment>
<dbReference type="InParanoid" id="A0A151GR32"/>
<keyword evidence="3" id="KW-1185">Reference proteome</keyword>
<reference evidence="2 3" key="1">
    <citation type="journal article" date="2016" name="Sci. Rep.">
        <title>Insights into Adaptations to a Near-Obligate Nematode Endoparasitic Lifestyle from the Finished Genome of Drechmeria coniospora.</title>
        <authorList>
            <person name="Zhang L."/>
            <person name="Zhou Z."/>
            <person name="Guo Q."/>
            <person name="Fokkens L."/>
            <person name="Miskei M."/>
            <person name="Pocsi I."/>
            <person name="Zhang W."/>
            <person name="Chen M."/>
            <person name="Wang L."/>
            <person name="Sun Y."/>
            <person name="Donzelli B.G."/>
            <person name="Gibson D.M."/>
            <person name="Nelson D.R."/>
            <person name="Luo J.G."/>
            <person name="Rep M."/>
            <person name="Liu H."/>
            <person name="Yang S."/>
            <person name="Wang J."/>
            <person name="Krasnoff S.B."/>
            <person name="Xu Y."/>
            <person name="Molnar I."/>
            <person name="Lin M."/>
        </authorList>
    </citation>
    <scope>NUCLEOTIDE SEQUENCE [LARGE SCALE GENOMIC DNA]</scope>
    <source>
        <strain evidence="2 3">ARSEF 6962</strain>
    </source>
</reference>
<evidence type="ECO:0000256" key="1">
    <source>
        <dbReference type="SAM" id="MobiDB-lite"/>
    </source>
</evidence>
<sequence>MPVGTYLPIASLVEIITHTCIARWHRVVGCRGDEPEMQPQVIPRHFQKVHEHEHERPYLPVVPGGGFMFICSFQQTNVQPSGACSRLRLTAQLVVLLFAPSPTRRSGPRSRLPFGLSPTSLRCDTCSALARHMVTGLDLSVRYPREPLDFHGARIVLTERSSDRQLKYLASATVLESCHIVSPSLPHDPSPHSPHASWTNLPSSACLKMSLPQEHGQRRPDDTLSVVRAELARPKYPPSTLQQVISSALPKFAAMTEPVLMSKPAPEGRTRSQGMEPVTAMSKSQLVEERGRRMAARYGLEINAFDFQPGANEGTVLRVHKPIRMRIRPKCHLRRAGFAVNRECPGCRHARCTNCFHCPARSPEPDQGLKQGRRATFVVQAYKQNPRAFADSFYDLDNLALKRPSKTGGQELVYKKPRQRVRRTCHECQTQFRTGGKRCDGCNHIRCTDCPRDPARTDKYPFGYPGDVFGPNSIPRYECEHCKALFRADAEYGTPCRKCGHEMSKMSPRALPRRVEPEPDPEILKSIMAKLDRLAIA</sequence>
<evidence type="ECO:0000313" key="2">
    <source>
        <dbReference type="EMBL" id="KYK59575.1"/>
    </source>
</evidence>
<gene>
    <name evidence="2" type="ORF">DCS_00707</name>
</gene>
<dbReference type="AlphaFoldDB" id="A0A151GR32"/>